<feature type="transmembrane region" description="Helical" evidence="3">
    <location>
        <begin position="301"/>
        <end position="322"/>
    </location>
</feature>
<organism evidence="4 5">
    <name type="scientific">Pseudohalioglobus lutimaris</name>
    <dbReference type="NCBI Taxonomy" id="1737061"/>
    <lineage>
        <taxon>Bacteria</taxon>
        <taxon>Pseudomonadati</taxon>
        <taxon>Pseudomonadota</taxon>
        <taxon>Gammaproteobacteria</taxon>
        <taxon>Cellvibrionales</taxon>
        <taxon>Halieaceae</taxon>
        <taxon>Pseudohalioglobus</taxon>
    </lineage>
</organism>
<feature type="transmembrane region" description="Helical" evidence="3">
    <location>
        <begin position="119"/>
        <end position="138"/>
    </location>
</feature>
<sequence>MLLLLALLTVALYSPGLSGPFLFDDGPALTSNPYLNGEGSAFEDWRTATFSSKSGPLQRPIAMWSFAVNSVVAGGIDTFQVKLVNLVIHLLCGGLVYLLALGILRQVVPGGSESSRQQVALLAAALWLLAPLHVSTVLYAVQRMAQLATLFTLLGLWLFVRRREQWAERGASPADLIATSLWLLLVLLLAVLSKENGVLLLWLLPVFEVTLFRGRWAGSKNRIITLLGWIGLLVPLLVIVGTTLLVPELIPDRYTGREFSLQERLLTQLRLLWQYLSWLVFPDITSMGFQHDDIPLSTSWVNPVTTLFSALAWLVTAGVAWLLRRRLPLLGFALLFYLVGHALESSVWPLEMVYEHRNYLPSVGLFILLAYLLQMAFHCQHWVRPAIPVFAVLAILSTVLFLRVQVWSEHLRLTAVNVDNHPESSRSHYFLAEAWLKAYKSSLAAQQADEGRGQYLVAARHHFELMYQKNPRDFAAIVMLYYLDSHHFRDLRQYNDWFAVLREVAGDRPLQASDIAALDVLLDCFVARLCDAPKSELFALMDTLERRYIDDVRFLLLRYRYLRATAAPPEHRLALLERARRLQPGNTVVYQHQLTEFSESGNLSGLYEAIRSWMLYDDGRQNLQFMRGLFAAPAADIEQVSGK</sequence>
<dbReference type="AlphaFoldDB" id="A0A2N5X7A5"/>
<evidence type="ECO:0000256" key="2">
    <source>
        <dbReference type="ARBA" id="ARBA00022803"/>
    </source>
</evidence>
<dbReference type="Proteomes" id="UP000235005">
    <property type="component" value="Unassembled WGS sequence"/>
</dbReference>
<protein>
    <recommendedName>
        <fullName evidence="6">Tetratricopeptide repeat-containing protein</fullName>
    </recommendedName>
</protein>
<keyword evidence="3" id="KW-0812">Transmembrane</keyword>
<feature type="transmembrane region" description="Helical" evidence="3">
    <location>
        <begin position="86"/>
        <end position="107"/>
    </location>
</feature>
<feature type="transmembrane region" description="Helical" evidence="3">
    <location>
        <begin position="329"/>
        <end position="347"/>
    </location>
</feature>
<evidence type="ECO:0000313" key="4">
    <source>
        <dbReference type="EMBL" id="PLW70359.1"/>
    </source>
</evidence>
<gene>
    <name evidence="4" type="ORF">C0039_03910</name>
</gene>
<reference evidence="4 5" key="1">
    <citation type="submission" date="2018-01" db="EMBL/GenBank/DDBJ databases">
        <title>The draft genome sequence of Halioglobus lutimaris HF004.</title>
        <authorList>
            <person name="Du Z.-J."/>
            <person name="Shi M.-J."/>
        </authorList>
    </citation>
    <scope>NUCLEOTIDE SEQUENCE [LARGE SCALE GENOMIC DNA]</scope>
    <source>
        <strain evidence="4 5">HF004</strain>
    </source>
</reference>
<evidence type="ECO:0000256" key="3">
    <source>
        <dbReference type="SAM" id="Phobius"/>
    </source>
</evidence>
<feature type="transmembrane region" description="Helical" evidence="3">
    <location>
        <begin position="359"/>
        <end position="377"/>
    </location>
</feature>
<name>A0A2N5X7A5_9GAMM</name>
<dbReference type="EMBL" id="PKUS01000002">
    <property type="protein sequence ID" value="PLW70359.1"/>
    <property type="molecule type" value="Genomic_DNA"/>
</dbReference>
<keyword evidence="2" id="KW-0802">TPR repeat</keyword>
<dbReference type="InterPro" id="IPR052346">
    <property type="entry name" value="O-mannosyl-transferase_TMTC"/>
</dbReference>
<keyword evidence="5" id="KW-1185">Reference proteome</keyword>
<evidence type="ECO:0000313" key="5">
    <source>
        <dbReference type="Proteomes" id="UP000235005"/>
    </source>
</evidence>
<keyword evidence="3" id="KW-0472">Membrane</keyword>
<comment type="caution">
    <text evidence="4">The sequence shown here is derived from an EMBL/GenBank/DDBJ whole genome shotgun (WGS) entry which is preliminary data.</text>
</comment>
<proteinExistence type="predicted"/>
<feature type="transmembrane region" description="Helical" evidence="3">
    <location>
        <begin position="181"/>
        <end position="203"/>
    </location>
</feature>
<dbReference type="PANTHER" id="PTHR44227">
    <property type="match status" value="1"/>
</dbReference>
<evidence type="ECO:0000256" key="1">
    <source>
        <dbReference type="ARBA" id="ARBA00022737"/>
    </source>
</evidence>
<feature type="transmembrane region" description="Helical" evidence="3">
    <location>
        <begin position="389"/>
        <end position="407"/>
    </location>
</feature>
<evidence type="ECO:0008006" key="6">
    <source>
        <dbReference type="Google" id="ProtNLM"/>
    </source>
</evidence>
<feature type="transmembrane region" description="Helical" evidence="3">
    <location>
        <begin position="223"/>
        <end position="250"/>
    </location>
</feature>
<keyword evidence="3" id="KW-1133">Transmembrane helix</keyword>
<dbReference type="PANTHER" id="PTHR44227:SF3">
    <property type="entry name" value="PROTEIN O-MANNOSYL-TRANSFERASE TMTC4"/>
    <property type="match status" value="1"/>
</dbReference>
<accession>A0A2N5X7A5</accession>
<keyword evidence="1" id="KW-0677">Repeat</keyword>